<dbReference type="PANTHER" id="PTHR43720">
    <property type="entry name" value="2-AMINOMUCONIC SEMIALDEHYDE DEHYDROGENASE"/>
    <property type="match status" value="1"/>
</dbReference>
<comment type="similarity">
    <text evidence="1 5">Belongs to the aldehyde dehydrogenase family.</text>
</comment>
<dbReference type="AlphaFoldDB" id="A0A4P9XBI7"/>
<dbReference type="Proteomes" id="UP000274922">
    <property type="component" value="Unassembled WGS sequence"/>
</dbReference>
<dbReference type="OrthoDB" id="310895at2759"/>
<feature type="domain" description="Aldehyde dehydrogenase" evidence="7">
    <location>
        <begin position="21"/>
        <end position="475"/>
    </location>
</feature>
<evidence type="ECO:0000313" key="9">
    <source>
        <dbReference type="Proteomes" id="UP000274922"/>
    </source>
</evidence>
<evidence type="ECO:0000256" key="4">
    <source>
        <dbReference type="PROSITE-ProRule" id="PRU10007"/>
    </source>
</evidence>
<dbReference type="FunFam" id="3.40.309.10:FF:000012">
    <property type="entry name" value="Betaine aldehyde dehydrogenase"/>
    <property type="match status" value="1"/>
</dbReference>
<dbReference type="PROSITE" id="PS00070">
    <property type="entry name" value="ALDEHYDE_DEHYDR_CYS"/>
    <property type="match status" value="1"/>
</dbReference>
<dbReference type="InterPro" id="IPR029510">
    <property type="entry name" value="Ald_DH_CS_GLU"/>
</dbReference>
<dbReference type="Gene3D" id="3.40.309.10">
    <property type="entry name" value="Aldehyde Dehydrogenase, Chain A, domain 2"/>
    <property type="match status" value="1"/>
</dbReference>
<dbReference type="PROSITE" id="PS00687">
    <property type="entry name" value="ALDEHYDE_DEHYDR_GLU"/>
    <property type="match status" value="1"/>
</dbReference>
<dbReference type="FunFam" id="3.40.605.10:FF:000007">
    <property type="entry name" value="NAD/NADP-dependent betaine aldehyde dehydrogenase"/>
    <property type="match status" value="1"/>
</dbReference>
<dbReference type="EMBL" id="ML014142">
    <property type="protein sequence ID" value="RKP02471.1"/>
    <property type="molecule type" value="Genomic_DNA"/>
</dbReference>
<dbReference type="Pfam" id="PF00171">
    <property type="entry name" value="Aldedh"/>
    <property type="match status" value="1"/>
</dbReference>
<dbReference type="GO" id="GO:0016620">
    <property type="term" value="F:oxidoreductase activity, acting on the aldehyde or oxo group of donors, NAD or NADP as acceptor"/>
    <property type="evidence" value="ECO:0007669"/>
    <property type="project" value="InterPro"/>
</dbReference>
<organism evidence="8 9">
    <name type="scientific">Caulochytrium protostelioides</name>
    <dbReference type="NCBI Taxonomy" id="1555241"/>
    <lineage>
        <taxon>Eukaryota</taxon>
        <taxon>Fungi</taxon>
        <taxon>Fungi incertae sedis</taxon>
        <taxon>Chytridiomycota</taxon>
        <taxon>Chytridiomycota incertae sedis</taxon>
        <taxon>Chytridiomycetes</taxon>
        <taxon>Caulochytriales</taxon>
        <taxon>Caulochytriaceae</taxon>
        <taxon>Caulochytrium</taxon>
    </lineage>
</organism>
<evidence type="ECO:0000259" key="7">
    <source>
        <dbReference type="Pfam" id="PF00171"/>
    </source>
</evidence>
<dbReference type="STRING" id="1555241.A0A4P9XBI7"/>
<gene>
    <name evidence="8" type="ORF">CXG81DRAFT_24844</name>
</gene>
<dbReference type="InterPro" id="IPR016162">
    <property type="entry name" value="Ald_DH_N"/>
</dbReference>
<accession>A0A4P9XBI7</accession>
<dbReference type="InterPro" id="IPR016160">
    <property type="entry name" value="Ald_DH_CS_CYS"/>
</dbReference>
<name>A0A4P9XBI7_9FUNG</name>
<feature type="active site" evidence="4">
    <location>
        <position position="248"/>
    </location>
</feature>
<protein>
    <recommendedName>
        <fullName evidence="7">Aldehyde dehydrogenase domain-containing protein</fullName>
    </recommendedName>
</protein>
<dbReference type="InterPro" id="IPR016163">
    <property type="entry name" value="Ald_DH_C"/>
</dbReference>
<evidence type="ECO:0000256" key="6">
    <source>
        <dbReference type="SAM" id="MobiDB-lite"/>
    </source>
</evidence>
<dbReference type="InterPro" id="IPR015590">
    <property type="entry name" value="Aldehyde_DH_dom"/>
</dbReference>
<reference evidence="9" key="1">
    <citation type="journal article" date="2018" name="Nat. Microbiol.">
        <title>Leveraging single-cell genomics to expand the fungal tree of life.</title>
        <authorList>
            <person name="Ahrendt S.R."/>
            <person name="Quandt C.A."/>
            <person name="Ciobanu D."/>
            <person name="Clum A."/>
            <person name="Salamov A."/>
            <person name="Andreopoulos B."/>
            <person name="Cheng J.F."/>
            <person name="Woyke T."/>
            <person name="Pelin A."/>
            <person name="Henrissat B."/>
            <person name="Reynolds N.K."/>
            <person name="Benny G.L."/>
            <person name="Smith M.E."/>
            <person name="James T.Y."/>
            <person name="Grigoriev I.V."/>
        </authorList>
    </citation>
    <scope>NUCLEOTIDE SEQUENCE [LARGE SCALE GENOMIC DNA]</scope>
    <source>
        <strain evidence="9">ATCC 52028</strain>
    </source>
</reference>
<evidence type="ECO:0000313" key="8">
    <source>
        <dbReference type="EMBL" id="RKP02471.1"/>
    </source>
</evidence>
<dbReference type="InterPro" id="IPR016161">
    <property type="entry name" value="Ald_DH/histidinol_DH"/>
</dbReference>
<keyword evidence="3" id="KW-0520">NAD</keyword>
<feature type="region of interest" description="Disordered" evidence="6">
    <location>
        <begin position="1"/>
        <end position="41"/>
    </location>
</feature>
<sequence length="479" mass="52033">MHELQNFIGGTFRPPREDRWYTSDDPASGQPGTRMPNSTESDVNDAVDAAAAAFTTWSKTTLQDRSKILLLIAAGIEAQLEAFAVAESEDQGKPISVARQIDIPRAIHNFRYFGQHILTETESVSYGVPQHMSYTRKMPAGVAALISPWNLPLYLLTWKIAPCLAYGCTCVCKPSEFTSRTASMLCQVLKDAGVPDGVVNMVFGDGPSAGQPLIEHPQVPLISFTGGTVTGKRIYERAAACVKRLSLELGGKNAVLVFDDADFAKLIPTVVRSSFSNQGEICLCGSRLFVQRGVYERFVAALTEATRQLRVGHPADAATQMGPLVSKPHYEKVLGYIELAKQLGGTIVTGGHPVTVPGYESGYYLAPTIITDVDPSSRICQEEIFGPVITICPFDTEAEALRYANDSMYGLSACIWTSHLSRAHRVAAAIQAAYVWINCWMVRDLTMPFGGMKGSGLGREGGQDSSHFFCESKTICLAE</sequence>
<dbReference type="Gene3D" id="3.40.605.10">
    <property type="entry name" value="Aldehyde Dehydrogenase, Chain A, domain 1"/>
    <property type="match status" value="1"/>
</dbReference>
<evidence type="ECO:0000256" key="3">
    <source>
        <dbReference type="ARBA" id="ARBA00023027"/>
    </source>
</evidence>
<dbReference type="PANTHER" id="PTHR43720:SF2">
    <property type="entry name" value="2-AMINOMUCONIC SEMIALDEHYDE DEHYDROGENASE"/>
    <property type="match status" value="1"/>
</dbReference>
<proteinExistence type="inferred from homology"/>
<keyword evidence="2 5" id="KW-0560">Oxidoreductase</keyword>
<evidence type="ECO:0000256" key="2">
    <source>
        <dbReference type="ARBA" id="ARBA00023002"/>
    </source>
</evidence>
<dbReference type="CDD" id="cd07093">
    <property type="entry name" value="ALDH_F8_HMSADH"/>
    <property type="match status" value="1"/>
</dbReference>
<evidence type="ECO:0000256" key="1">
    <source>
        <dbReference type="ARBA" id="ARBA00009986"/>
    </source>
</evidence>
<evidence type="ECO:0000256" key="5">
    <source>
        <dbReference type="RuleBase" id="RU003345"/>
    </source>
</evidence>
<dbReference type="SUPFAM" id="SSF53720">
    <property type="entry name" value="ALDH-like"/>
    <property type="match status" value="1"/>
</dbReference>
<keyword evidence="9" id="KW-1185">Reference proteome</keyword>